<keyword evidence="1" id="KW-0812">Transmembrane</keyword>
<keyword evidence="1" id="KW-1133">Transmembrane helix</keyword>
<reference evidence="2 3" key="1">
    <citation type="submission" date="2021-06" db="EMBL/GenBank/DDBJ databases">
        <title>Caerostris extrusa draft genome.</title>
        <authorList>
            <person name="Kono N."/>
            <person name="Arakawa K."/>
        </authorList>
    </citation>
    <scope>NUCLEOTIDE SEQUENCE [LARGE SCALE GENOMIC DNA]</scope>
</reference>
<dbReference type="AlphaFoldDB" id="A0AAV4XK78"/>
<sequence>MVMMEDFLYLPILISVFNILASLFWYGYSFAFSPNSDNVTYICFPAGFVKYFILLLMTLSPAASANQADAMAREFVLSLPGWFQSSTAS</sequence>
<keyword evidence="3" id="KW-1185">Reference proteome</keyword>
<comment type="caution">
    <text evidence="2">The sequence shown here is derived from an EMBL/GenBank/DDBJ whole genome shotgun (WGS) entry which is preliminary data.</text>
</comment>
<feature type="transmembrane region" description="Helical" evidence="1">
    <location>
        <begin position="39"/>
        <end position="59"/>
    </location>
</feature>
<dbReference type="Proteomes" id="UP001054945">
    <property type="component" value="Unassembled WGS sequence"/>
</dbReference>
<evidence type="ECO:0000256" key="1">
    <source>
        <dbReference type="SAM" id="Phobius"/>
    </source>
</evidence>
<protein>
    <submittedName>
        <fullName evidence="2">Uncharacterized protein</fullName>
    </submittedName>
</protein>
<evidence type="ECO:0000313" key="2">
    <source>
        <dbReference type="EMBL" id="GIY94409.1"/>
    </source>
</evidence>
<evidence type="ECO:0000313" key="3">
    <source>
        <dbReference type="Proteomes" id="UP001054945"/>
    </source>
</evidence>
<feature type="transmembrane region" description="Helical" evidence="1">
    <location>
        <begin position="7"/>
        <end position="27"/>
    </location>
</feature>
<gene>
    <name evidence="2" type="ORF">CEXT_369391</name>
</gene>
<accession>A0AAV4XK78</accession>
<keyword evidence="1" id="KW-0472">Membrane</keyword>
<proteinExistence type="predicted"/>
<name>A0AAV4XK78_CAEEX</name>
<dbReference type="EMBL" id="BPLR01000386">
    <property type="protein sequence ID" value="GIY94409.1"/>
    <property type="molecule type" value="Genomic_DNA"/>
</dbReference>
<organism evidence="2 3">
    <name type="scientific">Caerostris extrusa</name>
    <name type="common">Bark spider</name>
    <name type="synonym">Caerostris bankana</name>
    <dbReference type="NCBI Taxonomy" id="172846"/>
    <lineage>
        <taxon>Eukaryota</taxon>
        <taxon>Metazoa</taxon>
        <taxon>Ecdysozoa</taxon>
        <taxon>Arthropoda</taxon>
        <taxon>Chelicerata</taxon>
        <taxon>Arachnida</taxon>
        <taxon>Araneae</taxon>
        <taxon>Araneomorphae</taxon>
        <taxon>Entelegynae</taxon>
        <taxon>Araneoidea</taxon>
        <taxon>Araneidae</taxon>
        <taxon>Caerostris</taxon>
    </lineage>
</organism>